<sequence>MQSKARMTIRFESPAKPKLTTVPIVQPGESKEKLAIDNSETAIEPSFTTWNSPYQDDIHALEEIIRRSDTARNAEKTVRKPQPIPVPLPVLKDIVYDELTEERWSRTVPEIEIEEEPSAKWYQRQHEASNLSEEGPSWSRVFLSVAAAVATGALFGYMVLSLFTGEPLFPGKSDVDSGEQIPVLSTHEQSASPPTSAGSTKLPEKSSTSGSGSTDQTGNEPPASTTGQVSSDVYFMLQYGVFQNEDSMQAAVKQLEDLGLAYASDTTDGYRVFAGAARSRDEAELLAAQMPDTEVYIKPVGGDPLTVSSDALSEEGIEFLNESAKLTRMLAQYSGVGLQDKHPRKLGTQELSELQETHQRWLKTLTTADKWNGEAAKDGNSIVKALNSAIASMTEFNRKPSRYHLWSVQSGVMQALLADRHVRLVLQQAAEG</sequence>
<name>A0A4Y8M794_9BACL</name>
<dbReference type="Proteomes" id="UP000297900">
    <property type="component" value="Unassembled WGS sequence"/>
</dbReference>
<dbReference type="InterPro" id="IPR036680">
    <property type="entry name" value="SPOR-like_sf"/>
</dbReference>
<keyword evidence="2" id="KW-0472">Membrane</keyword>
<dbReference type="EMBL" id="SOMN01000002">
    <property type="protein sequence ID" value="TFE30695.1"/>
    <property type="molecule type" value="Genomic_DNA"/>
</dbReference>
<dbReference type="SUPFAM" id="SSF110997">
    <property type="entry name" value="Sporulation related repeat"/>
    <property type="match status" value="1"/>
</dbReference>
<evidence type="ECO:0000313" key="4">
    <source>
        <dbReference type="EMBL" id="TFE30695.1"/>
    </source>
</evidence>
<proteinExistence type="predicted"/>
<dbReference type="OrthoDB" id="2680382at2"/>
<dbReference type="GO" id="GO:0042834">
    <property type="term" value="F:peptidoglycan binding"/>
    <property type="evidence" value="ECO:0007669"/>
    <property type="project" value="InterPro"/>
</dbReference>
<feature type="domain" description="SPOR" evidence="3">
    <location>
        <begin position="234"/>
        <end position="291"/>
    </location>
</feature>
<feature type="compositionally biased region" description="Polar residues" evidence="1">
    <location>
        <begin position="186"/>
        <end position="199"/>
    </location>
</feature>
<feature type="region of interest" description="Disordered" evidence="1">
    <location>
        <begin position="185"/>
        <end position="227"/>
    </location>
</feature>
<protein>
    <submittedName>
        <fullName evidence="4">SPOR domain-containing protein</fullName>
    </submittedName>
</protein>
<comment type="caution">
    <text evidence="4">The sequence shown here is derived from an EMBL/GenBank/DDBJ whole genome shotgun (WGS) entry which is preliminary data.</text>
</comment>
<gene>
    <name evidence="4" type="ORF">E2980_02625</name>
</gene>
<feature type="transmembrane region" description="Helical" evidence="2">
    <location>
        <begin position="141"/>
        <end position="163"/>
    </location>
</feature>
<keyword evidence="5" id="KW-1185">Reference proteome</keyword>
<dbReference type="Pfam" id="PF05036">
    <property type="entry name" value="SPOR"/>
    <property type="match status" value="1"/>
</dbReference>
<keyword evidence="2" id="KW-0812">Transmembrane</keyword>
<accession>A0A4Y8M794</accession>
<keyword evidence="2" id="KW-1133">Transmembrane helix</keyword>
<dbReference type="RefSeq" id="WP_135150576.1">
    <property type="nucleotide sequence ID" value="NZ_SOMN01000002.1"/>
</dbReference>
<feature type="compositionally biased region" description="Polar residues" evidence="1">
    <location>
        <begin position="215"/>
        <end position="227"/>
    </location>
</feature>
<dbReference type="AlphaFoldDB" id="A0A4Y8M794"/>
<reference evidence="4 5" key="1">
    <citation type="submission" date="2019-03" db="EMBL/GenBank/DDBJ databases">
        <title>Cohnella endophytica sp. nov., a novel endophytic bacterium isolated from bark of Sonneratia apetala.</title>
        <authorList>
            <person name="Tuo L."/>
        </authorList>
    </citation>
    <scope>NUCLEOTIDE SEQUENCE [LARGE SCALE GENOMIC DNA]</scope>
    <source>
        <strain evidence="4 5">CCTCC AB 208254</strain>
    </source>
</reference>
<organism evidence="4 5">
    <name type="scientific">Cohnella luojiensis</name>
    <dbReference type="NCBI Taxonomy" id="652876"/>
    <lineage>
        <taxon>Bacteria</taxon>
        <taxon>Bacillati</taxon>
        <taxon>Bacillota</taxon>
        <taxon>Bacilli</taxon>
        <taxon>Bacillales</taxon>
        <taxon>Paenibacillaceae</taxon>
        <taxon>Cohnella</taxon>
    </lineage>
</organism>
<evidence type="ECO:0000256" key="2">
    <source>
        <dbReference type="SAM" id="Phobius"/>
    </source>
</evidence>
<dbReference type="InterPro" id="IPR007730">
    <property type="entry name" value="SPOR-like_dom"/>
</dbReference>
<evidence type="ECO:0000256" key="1">
    <source>
        <dbReference type="SAM" id="MobiDB-lite"/>
    </source>
</evidence>
<evidence type="ECO:0000313" key="5">
    <source>
        <dbReference type="Proteomes" id="UP000297900"/>
    </source>
</evidence>
<evidence type="ECO:0000259" key="3">
    <source>
        <dbReference type="Pfam" id="PF05036"/>
    </source>
</evidence>